<dbReference type="Proteomes" id="UP000293347">
    <property type="component" value="Unassembled WGS sequence"/>
</dbReference>
<dbReference type="InterPro" id="IPR012944">
    <property type="entry name" value="SusD_RagB_dom"/>
</dbReference>
<evidence type="ECO:0000259" key="8">
    <source>
        <dbReference type="Pfam" id="PF14322"/>
    </source>
</evidence>
<keyword evidence="3 6" id="KW-0732">Signal</keyword>
<dbReference type="GO" id="GO:0009279">
    <property type="term" value="C:cell outer membrane"/>
    <property type="evidence" value="ECO:0007669"/>
    <property type="project" value="UniProtKB-SubCell"/>
</dbReference>
<dbReference type="PROSITE" id="PS51257">
    <property type="entry name" value="PROKAR_LIPOPROTEIN"/>
    <property type="match status" value="1"/>
</dbReference>
<evidence type="ECO:0000259" key="7">
    <source>
        <dbReference type="Pfam" id="PF07980"/>
    </source>
</evidence>
<dbReference type="SUPFAM" id="SSF48452">
    <property type="entry name" value="TPR-like"/>
    <property type="match status" value="1"/>
</dbReference>
<sequence length="494" mass="55763">MRTIKSKYILTATLFAAIAFFASCNKWLDVSPKTQIKEEVQFSNSQGFTDALFGVYQKAATVDGYGRNMSFGALDMFAQQYSGLTNGPYNAIVRYQYRDSIAQKRVDAMFSNTYSAIAQANYLLKNVGNGVLDESTLKIVEGEALGMRAFLHFDLVRLFADTYNEGANASTNSLAYMREYKVSPENRIPLKDYLDLCETDLKKAEELLSSNQNIDQIAFNQGSTSADLFLMFRQNHLNYWAVKATLARLYQYKGDKPNALKYALEVIQGGKFSFINPATLVVDQTSDQSDLTFTPEHIFSFYVSELKKLADESFKIANSTVVNIDITDFYTTRSSLESTFQATLPGYGTDIRKVGASRSIWNEINASIVYTKKYYSDKSTNVKQRLIPAIRLPEMYYIAAEASPSLAEGTVYLNEVRKRRLIPEIAVPATQALFDAEIMAEYRKEFYAEGQLWYYYKRKNIINIPNGSANPLTREKYVLPLPNGELEFGSSGVN</sequence>
<accession>A0A4R0NCU1</accession>
<keyword evidence="5" id="KW-0998">Cell outer membrane</keyword>
<evidence type="ECO:0000313" key="9">
    <source>
        <dbReference type="EMBL" id="TCC98161.1"/>
    </source>
</evidence>
<dbReference type="InterPro" id="IPR033985">
    <property type="entry name" value="SusD-like_N"/>
</dbReference>
<evidence type="ECO:0000256" key="2">
    <source>
        <dbReference type="ARBA" id="ARBA00006275"/>
    </source>
</evidence>
<evidence type="ECO:0000256" key="5">
    <source>
        <dbReference type="ARBA" id="ARBA00023237"/>
    </source>
</evidence>
<dbReference type="RefSeq" id="WP_131597536.1">
    <property type="nucleotide sequence ID" value="NZ_SJSL01000007.1"/>
</dbReference>
<evidence type="ECO:0000256" key="4">
    <source>
        <dbReference type="ARBA" id="ARBA00023136"/>
    </source>
</evidence>
<feature type="chain" id="PRO_5020834463" evidence="6">
    <location>
        <begin position="23"/>
        <end position="494"/>
    </location>
</feature>
<comment type="caution">
    <text evidence="9">The sequence shown here is derived from an EMBL/GenBank/DDBJ whole genome shotgun (WGS) entry which is preliminary data.</text>
</comment>
<feature type="domain" description="SusD-like N-terminal" evidence="8">
    <location>
        <begin position="26"/>
        <end position="213"/>
    </location>
</feature>
<evidence type="ECO:0000313" key="10">
    <source>
        <dbReference type="Proteomes" id="UP000293347"/>
    </source>
</evidence>
<comment type="similarity">
    <text evidence="2">Belongs to the SusD family.</text>
</comment>
<proteinExistence type="inferred from homology"/>
<evidence type="ECO:0000256" key="1">
    <source>
        <dbReference type="ARBA" id="ARBA00004442"/>
    </source>
</evidence>
<dbReference type="InterPro" id="IPR011990">
    <property type="entry name" value="TPR-like_helical_dom_sf"/>
</dbReference>
<comment type="subcellular location">
    <subcellularLocation>
        <location evidence="1">Cell outer membrane</location>
    </subcellularLocation>
</comment>
<feature type="domain" description="RagB/SusD" evidence="7">
    <location>
        <begin position="350"/>
        <end position="460"/>
    </location>
</feature>
<dbReference type="AlphaFoldDB" id="A0A4R0NCU1"/>
<dbReference type="Pfam" id="PF07980">
    <property type="entry name" value="SusD_RagB"/>
    <property type="match status" value="1"/>
</dbReference>
<dbReference type="EMBL" id="SJSL01000007">
    <property type="protein sequence ID" value="TCC98161.1"/>
    <property type="molecule type" value="Genomic_DNA"/>
</dbReference>
<evidence type="ECO:0000256" key="6">
    <source>
        <dbReference type="SAM" id="SignalP"/>
    </source>
</evidence>
<dbReference type="OrthoDB" id="1097962at2"/>
<name>A0A4R0NCU1_9SPHI</name>
<protein>
    <submittedName>
        <fullName evidence="9">RagB/SusD family nutrient uptake outer membrane protein</fullName>
    </submittedName>
</protein>
<keyword evidence="10" id="KW-1185">Reference proteome</keyword>
<reference evidence="9 10" key="1">
    <citation type="submission" date="2019-02" db="EMBL/GenBank/DDBJ databases">
        <title>Pedobacter sp. RP-1-14 sp. nov., isolated from Arctic soil.</title>
        <authorList>
            <person name="Dahal R.H."/>
        </authorList>
    </citation>
    <scope>NUCLEOTIDE SEQUENCE [LARGE SCALE GENOMIC DNA]</scope>
    <source>
        <strain evidence="9 10">RP-1-14</strain>
    </source>
</reference>
<feature type="signal peptide" evidence="6">
    <location>
        <begin position="1"/>
        <end position="22"/>
    </location>
</feature>
<gene>
    <name evidence="9" type="ORF">EZ437_18370</name>
</gene>
<organism evidence="9 10">
    <name type="scientific">Pedobacter psychroterrae</name>
    <dbReference type="NCBI Taxonomy" id="2530453"/>
    <lineage>
        <taxon>Bacteria</taxon>
        <taxon>Pseudomonadati</taxon>
        <taxon>Bacteroidota</taxon>
        <taxon>Sphingobacteriia</taxon>
        <taxon>Sphingobacteriales</taxon>
        <taxon>Sphingobacteriaceae</taxon>
        <taxon>Pedobacter</taxon>
    </lineage>
</organism>
<dbReference type="Gene3D" id="1.25.40.390">
    <property type="match status" value="1"/>
</dbReference>
<keyword evidence="4" id="KW-0472">Membrane</keyword>
<evidence type="ECO:0000256" key="3">
    <source>
        <dbReference type="ARBA" id="ARBA00022729"/>
    </source>
</evidence>
<dbReference type="Pfam" id="PF14322">
    <property type="entry name" value="SusD-like_3"/>
    <property type="match status" value="1"/>
</dbReference>